<dbReference type="Gene3D" id="3.40.50.720">
    <property type="entry name" value="NAD(P)-binding Rossmann-like Domain"/>
    <property type="match status" value="1"/>
</dbReference>
<gene>
    <name evidence="3" type="ORF">SAMN05192574_106217</name>
</gene>
<dbReference type="SUPFAM" id="SSF51735">
    <property type="entry name" value="NAD(P)-binding Rossmann-fold domains"/>
    <property type="match status" value="1"/>
</dbReference>
<dbReference type="Proteomes" id="UP000198942">
    <property type="component" value="Unassembled WGS sequence"/>
</dbReference>
<dbReference type="CDD" id="cd05233">
    <property type="entry name" value="SDR_c"/>
    <property type="match status" value="1"/>
</dbReference>
<proteinExistence type="inferred from homology"/>
<organism evidence="3 4">
    <name type="scientific">Mucilaginibacter gossypiicola</name>
    <dbReference type="NCBI Taxonomy" id="551995"/>
    <lineage>
        <taxon>Bacteria</taxon>
        <taxon>Pseudomonadati</taxon>
        <taxon>Bacteroidota</taxon>
        <taxon>Sphingobacteriia</taxon>
        <taxon>Sphingobacteriales</taxon>
        <taxon>Sphingobacteriaceae</taxon>
        <taxon>Mucilaginibacter</taxon>
    </lineage>
</organism>
<dbReference type="Pfam" id="PF13561">
    <property type="entry name" value="adh_short_C2"/>
    <property type="match status" value="1"/>
</dbReference>
<dbReference type="AlphaFoldDB" id="A0A1H8N305"/>
<dbReference type="PRINTS" id="PR00081">
    <property type="entry name" value="GDHRDH"/>
</dbReference>
<dbReference type="FunFam" id="3.40.50.720:FF:000084">
    <property type="entry name" value="Short-chain dehydrogenase reductase"/>
    <property type="match status" value="1"/>
</dbReference>
<dbReference type="PANTHER" id="PTHR43477">
    <property type="entry name" value="DIHYDROANTICAPSIN 7-DEHYDROGENASE"/>
    <property type="match status" value="1"/>
</dbReference>
<dbReference type="PRINTS" id="PR00080">
    <property type="entry name" value="SDRFAMILY"/>
</dbReference>
<dbReference type="InterPro" id="IPR002347">
    <property type="entry name" value="SDR_fam"/>
</dbReference>
<keyword evidence="4" id="KW-1185">Reference proteome</keyword>
<evidence type="ECO:0000256" key="1">
    <source>
        <dbReference type="ARBA" id="ARBA00006484"/>
    </source>
</evidence>
<evidence type="ECO:0000256" key="2">
    <source>
        <dbReference type="ARBA" id="ARBA00023002"/>
    </source>
</evidence>
<dbReference type="EMBL" id="FOCL01000006">
    <property type="protein sequence ID" value="SEO23954.1"/>
    <property type="molecule type" value="Genomic_DNA"/>
</dbReference>
<dbReference type="STRING" id="551995.SAMN05192574_106217"/>
<dbReference type="InterPro" id="IPR036291">
    <property type="entry name" value="NAD(P)-bd_dom_sf"/>
</dbReference>
<keyword evidence="2" id="KW-0560">Oxidoreductase</keyword>
<dbReference type="PROSITE" id="PS00061">
    <property type="entry name" value="ADH_SHORT"/>
    <property type="match status" value="1"/>
</dbReference>
<comment type="similarity">
    <text evidence="1">Belongs to the short-chain dehydrogenases/reductases (SDR) family.</text>
</comment>
<dbReference type="InterPro" id="IPR051122">
    <property type="entry name" value="SDR_DHRS6-like"/>
</dbReference>
<reference evidence="4" key="1">
    <citation type="submission" date="2016-10" db="EMBL/GenBank/DDBJ databases">
        <authorList>
            <person name="Varghese N."/>
            <person name="Submissions S."/>
        </authorList>
    </citation>
    <scope>NUCLEOTIDE SEQUENCE [LARGE SCALE GENOMIC DNA]</scope>
    <source>
        <strain evidence="4">Gh-48</strain>
    </source>
</reference>
<dbReference type="OrthoDB" id="9803333at2"/>
<sequence length="246" mass="26709">MDNPFSLKGKKILVTGASSGIGRQIAISASGMGAETYITGRNEQRLSETFDLLEVPGGKYIADLAIEEELENLTQLMPNLDGIVLSAGIIKALPFKFVNRNDMDAIFQTNFFSPAFLVNKLLKTKKLNKKGSVIFISSIAGNYIGSPGNSMYSASKGAINALQKVLAIELSMQKIRVNNISPGMIRTELINDPTFTEEQMKKDEEKYPLGYGEPTDVANAAVYLLSDASKWVTGSTLVVDGGFIIR</sequence>
<dbReference type="RefSeq" id="WP_091213255.1">
    <property type="nucleotide sequence ID" value="NZ_FOCL01000006.1"/>
</dbReference>
<accession>A0A1H8N305</accession>
<dbReference type="PANTHER" id="PTHR43477:SF1">
    <property type="entry name" value="DIHYDROANTICAPSIN 7-DEHYDROGENASE"/>
    <property type="match status" value="1"/>
</dbReference>
<dbReference type="InterPro" id="IPR020904">
    <property type="entry name" value="Sc_DH/Rdtase_CS"/>
</dbReference>
<protein>
    <submittedName>
        <fullName evidence="3">NAD(P)-dependent dehydrogenase, short-chain alcohol dehydrogenase family</fullName>
    </submittedName>
</protein>
<evidence type="ECO:0000313" key="4">
    <source>
        <dbReference type="Proteomes" id="UP000198942"/>
    </source>
</evidence>
<dbReference type="GO" id="GO:0016491">
    <property type="term" value="F:oxidoreductase activity"/>
    <property type="evidence" value="ECO:0007669"/>
    <property type="project" value="UniProtKB-KW"/>
</dbReference>
<evidence type="ECO:0000313" key="3">
    <source>
        <dbReference type="EMBL" id="SEO23954.1"/>
    </source>
</evidence>
<name>A0A1H8N305_9SPHI</name>